<evidence type="ECO:0000256" key="1">
    <source>
        <dbReference type="SAM" id="MobiDB-lite"/>
    </source>
</evidence>
<feature type="region of interest" description="Disordered" evidence="1">
    <location>
        <begin position="23"/>
        <end position="53"/>
    </location>
</feature>
<keyword evidence="3" id="KW-1185">Reference proteome</keyword>
<protein>
    <submittedName>
        <fullName evidence="2">Uncharacterized protein</fullName>
    </submittedName>
</protein>
<accession>A0A067SDU7</accession>
<reference evidence="3" key="1">
    <citation type="journal article" date="2014" name="Proc. Natl. Acad. Sci. U.S.A.">
        <title>Extensive sampling of basidiomycete genomes demonstrates inadequacy of the white-rot/brown-rot paradigm for wood decay fungi.</title>
        <authorList>
            <person name="Riley R."/>
            <person name="Salamov A.A."/>
            <person name="Brown D.W."/>
            <person name="Nagy L.G."/>
            <person name="Floudas D."/>
            <person name="Held B.W."/>
            <person name="Levasseur A."/>
            <person name="Lombard V."/>
            <person name="Morin E."/>
            <person name="Otillar R."/>
            <person name="Lindquist E.A."/>
            <person name="Sun H."/>
            <person name="LaButti K.M."/>
            <person name="Schmutz J."/>
            <person name="Jabbour D."/>
            <person name="Luo H."/>
            <person name="Baker S.E."/>
            <person name="Pisabarro A.G."/>
            <person name="Walton J.D."/>
            <person name="Blanchette R.A."/>
            <person name="Henrissat B."/>
            <person name="Martin F."/>
            <person name="Cullen D."/>
            <person name="Hibbett D.S."/>
            <person name="Grigoriev I.V."/>
        </authorList>
    </citation>
    <scope>NUCLEOTIDE SEQUENCE [LARGE SCALE GENOMIC DNA]</scope>
    <source>
        <strain evidence="3">CBS 339.88</strain>
    </source>
</reference>
<sequence>MVIGEEDENVPIINFFDIKRTLPPMNYEDNLNTPNYDESNEEEDADSKKIRDD</sequence>
<gene>
    <name evidence="2" type="ORF">GALMADRAFT_146430</name>
</gene>
<dbReference type="AlphaFoldDB" id="A0A067SDU7"/>
<name>A0A067SDU7_GALM3</name>
<dbReference type="Proteomes" id="UP000027222">
    <property type="component" value="Unassembled WGS sequence"/>
</dbReference>
<proteinExistence type="predicted"/>
<evidence type="ECO:0000313" key="3">
    <source>
        <dbReference type="Proteomes" id="UP000027222"/>
    </source>
</evidence>
<evidence type="ECO:0000313" key="2">
    <source>
        <dbReference type="EMBL" id="KDR68177.1"/>
    </source>
</evidence>
<dbReference type="HOGENOM" id="CLU_3068818_0_0_1"/>
<dbReference type="EMBL" id="KL142409">
    <property type="protein sequence ID" value="KDR68177.1"/>
    <property type="molecule type" value="Genomic_DNA"/>
</dbReference>
<organism evidence="2 3">
    <name type="scientific">Galerina marginata (strain CBS 339.88)</name>
    <dbReference type="NCBI Taxonomy" id="685588"/>
    <lineage>
        <taxon>Eukaryota</taxon>
        <taxon>Fungi</taxon>
        <taxon>Dikarya</taxon>
        <taxon>Basidiomycota</taxon>
        <taxon>Agaricomycotina</taxon>
        <taxon>Agaricomycetes</taxon>
        <taxon>Agaricomycetidae</taxon>
        <taxon>Agaricales</taxon>
        <taxon>Agaricineae</taxon>
        <taxon>Strophariaceae</taxon>
        <taxon>Galerina</taxon>
    </lineage>
</organism>